<dbReference type="InterPro" id="IPR050213">
    <property type="entry name" value="GST_superfamily"/>
</dbReference>
<dbReference type="Pfam" id="PF02798">
    <property type="entry name" value="GST_N"/>
    <property type="match status" value="1"/>
</dbReference>
<evidence type="ECO:0000256" key="2">
    <source>
        <dbReference type="ARBA" id="ARBA00022679"/>
    </source>
</evidence>
<dbReference type="CDD" id="cd03192">
    <property type="entry name" value="GST_C_Sigma_like"/>
    <property type="match status" value="1"/>
</dbReference>
<comment type="catalytic activity">
    <reaction evidence="4">
        <text>RX + glutathione = an S-substituted glutathione + a halide anion + H(+)</text>
        <dbReference type="Rhea" id="RHEA:16437"/>
        <dbReference type="ChEBI" id="CHEBI:15378"/>
        <dbReference type="ChEBI" id="CHEBI:16042"/>
        <dbReference type="ChEBI" id="CHEBI:17792"/>
        <dbReference type="ChEBI" id="CHEBI:57925"/>
        <dbReference type="ChEBI" id="CHEBI:90779"/>
        <dbReference type="EC" id="2.5.1.18"/>
    </reaction>
</comment>
<dbReference type="Pfam" id="PF14497">
    <property type="entry name" value="GST_C_3"/>
    <property type="match status" value="1"/>
</dbReference>
<dbReference type="SFLD" id="SFLDG00363">
    <property type="entry name" value="AMPS_(cytGST):_Alpha-__Mu-__Pi"/>
    <property type="match status" value="1"/>
</dbReference>
<dbReference type="GeneID" id="113519951"/>
<dbReference type="PANTHER" id="PTHR11571">
    <property type="entry name" value="GLUTATHIONE S-TRANSFERASE"/>
    <property type="match status" value="1"/>
</dbReference>
<gene>
    <name evidence="8 9 10" type="primary">LOC113519951</name>
</gene>
<feature type="domain" description="GST N-terminal" evidence="5">
    <location>
        <begin position="2"/>
        <end position="79"/>
    </location>
</feature>
<evidence type="ECO:0000259" key="5">
    <source>
        <dbReference type="PROSITE" id="PS50404"/>
    </source>
</evidence>
<protein>
    <recommendedName>
        <fullName evidence="1">glutathione transferase</fullName>
        <ecNumber evidence="1">2.5.1.18</ecNumber>
    </recommendedName>
</protein>
<dbReference type="Gene3D" id="3.40.30.10">
    <property type="entry name" value="Glutaredoxin"/>
    <property type="match status" value="1"/>
</dbReference>
<dbReference type="InterPro" id="IPR036282">
    <property type="entry name" value="Glutathione-S-Trfase_C_sf"/>
</dbReference>
<dbReference type="Proteomes" id="UP001652740">
    <property type="component" value="Unplaced"/>
</dbReference>
<name>A0ABM3MUR8_GALME</name>
<dbReference type="InterPro" id="IPR010987">
    <property type="entry name" value="Glutathione-S-Trfase_C-like"/>
</dbReference>
<evidence type="ECO:0000313" key="10">
    <source>
        <dbReference type="RefSeq" id="XP_052755107.1"/>
    </source>
</evidence>
<dbReference type="CDD" id="cd03039">
    <property type="entry name" value="GST_N_Sigma_like"/>
    <property type="match status" value="1"/>
</dbReference>
<dbReference type="Gene3D" id="1.20.1050.10">
    <property type="match status" value="1"/>
</dbReference>
<dbReference type="RefSeq" id="XP_052755105.1">
    <property type="nucleotide sequence ID" value="XM_052899145.1"/>
</dbReference>
<dbReference type="SUPFAM" id="SSF47616">
    <property type="entry name" value="GST C-terminal domain-like"/>
    <property type="match status" value="1"/>
</dbReference>
<proteinExistence type="inferred from homology"/>
<dbReference type="InterPro" id="IPR040079">
    <property type="entry name" value="Glutathione_S-Trfase"/>
</dbReference>
<evidence type="ECO:0000313" key="7">
    <source>
        <dbReference type="Proteomes" id="UP001652740"/>
    </source>
</evidence>
<dbReference type="PROSITE" id="PS50404">
    <property type="entry name" value="GST_NTER"/>
    <property type="match status" value="1"/>
</dbReference>
<feature type="domain" description="GST C-terminal" evidence="6">
    <location>
        <begin position="81"/>
        <end position="200"/>
    </location>
</feature>
<evidence type="ECO:0000313" key="8">
    <source>
        <dbReference type="RefSeq" id="XP_052755105.1"/>
    </source>
</evidence>
<evidence type="ECO:0000256" key="1">
    <source>
        <dbReference type="ARBA" id="ARBA00012452"/>
    </source>
</evidence>
<dbReference type="RefSeq" id="XP_052755106.1">
    <property type="nucleotide sequence ID" value="XM_052899146.1"/>
</dbReference>
<dbReference type="InterPro" id="IPR004046">
    <property type="entry name" value="GST_C"/>
</dbReference>
<organism evidence="7 10">
    <name type="scientific">Galleria mellonella</name>
    <name type="common">Greater wax moth</name>
    <dbReference type="NCBI Taxonomy" id="7137"/>
    <lineage>
        <taxon>Eukaryota</taxon>
        <taxon>Metazoa</taxon>
        <taxon>Ecdysozoa</taxon>
        <taxon>Arthropoda</taxon>
        <taxon>Hexapoda</taxon>
        <taxon>Insecta</taxon>
        <taxon>Pterygota</taxon>
        <taxon>Neoptera</taxon>
        <taxon>Endopterygota</taxon>
        <taxon>Lepidoptera</taxon>
        <taxon>Glossata</taxon>
        <taxon>Ditrysia</taxon>
        <taxon>Pyraloidea</taxon>
        <taxon>Pyralidae</taxon>
        <taxon>Galleriinae</taxon>
        <taxon>Galleria</taxon>
    </lineage>
</organism>
<dbReference type="SFLD" id="SFLDG01205">
    <property type="entry name" value="AMPS.1"/>
    <property type="match status" value="1"/>
</dbReference>
<accession>A0ABM3MUR8</accession>
<evidence type="ECO:0000259" key="6">
    <source>
        <dbReference type="PROSITE" id="PS50405"/>
    </source>
</evidence>
<dbReference type="InterPro" id="IPR036249">
    <property type="entry name" value="Thioredoxin-like_sf"/>
</dbReference>
<evidence type="ECO:0000313" key="9">
    <source>
        <dbReference type="RefSeq" id="XP_052755106.1"/>
    </source>
</evidence>
<comment type="similarity">
    <text evidence="3">Belongs to the GST superfamily. Sigma family.</text>
</comment>
<dbReference type="SUPFAM" id="SSF52833">
    <property type="entry name" value="Thioredoxin-like"/>
    <property type="match status" value="1"/>
</dbReference>
<evidence type="ECO:0000256" key="4">
    <source>
        <dbReference type="ARBA" id="ARBA00047960"/>
    </source>
</evidence>
<sequence>MPKAVFHYFPVKALGEPIRLLLSYGGQEFEDDRVPFDKWPEFKSKTPFGQMPVLELNGKVYAQSVAISRYLGRKYGLAGADIEEDFLIDQYVDFVNDIRTHAAAAFYEPDAALKAKKHEENVKNVYPVLLGKLEEIIRRNNGHLVSGKLTWGDFVAAGMFDHFKMMMQAPDLDTKYPNFKRLQETVLSLPRVKEYVAAAQ</sequence>
<dbReference type="PROSITE" id="PS50405">
    <property type="entry name" value="GST_CTER"/>
    <property type="match status" value="1"/>
</dbReference>
<dbReference type="RefSeq" id="XP_052755107.1">
    <property type="nucleotide sequence ID" value="XM_052899147.1"/>
</dbReference>
<dbReference type="SFLD" id="SFLDS00019">
    <property type="entry name" value="Glutathione_Transferase_(cytos"/>
    <property type="match status" value="1"/>
</dbReference>
<keyword evidence="7" id="KW-1185">Reference proteome</keyword>
<dbReference type="PANTHER" id="PTHR11571:SF224">
    <property type="entry name" value="HEMATOPOIETIC PROSTAGLANDIN D SYNTHASE"/>
    <property type="match status" value="1"/>
</dbReference>
<keyword evidence="2" id="KW-0808">Transferase</keyword>
<dbReference type="InterPro" id="IPR004045">
    <property type="entry name" value="Glutathione_S-Trfase_N"/>
</dbReference>
<reference evidence="8 9" key="1">
    <citation type="submission" date="2025-05" db="UniProtKB">
        <authorList>
            <consortium name="RefSeq"/>
        </authorList>
    </citation>
    <scope>IDENTIFICATION</scope>
    <source>
        <tissue evidence="8 9">Whole larvae</tissue>
    </source>
</reference>
<evidence type="ECO:0000256" key="3">
    <source>
        <dbReference type="ARBA" id="ARBA00038317"/>
    </source>
</evidence>
<dbReference type="EC" id="2.5.1.18" evidence="1"/>